<evidence type="ECO:0000313" key="1">
    <source>
        <dbReference type="EMBL" id="NBJ27290.1"/>
    </source>
</evidence>
<reference evidence="1 2" key="1">
    <citation type="submission" date="2020-01" db="EMBL/GenBank/DDBJ databases">
        <title>Microvirga sp. nov., an arsenate reduction bacterium isolated from Tibet hotspring sediments.</title>
        <authorList>
            <person name="Yuan C.-G."/>
        </authorList>
    </citation>
    <scope>NUCLEOTIDE SEQUENCE [LARGE SCALE GENOMIC DNA]</scope>
    <source>
        <strain evidence="1 2">SYSU G3D203</strain>
    </source>
</reference>
<accession>A0ABW9Z497</accession>
<evidence type="ECO:0008006" key="3">
    <source>
        <dbReference type="Google" id="ProtNLM"/>
    </source>
</evidence>
<dbReference type="EMBL" id="JAAAXJ010000036">
    <property type="protein sequence ID" value="NBJ27290.1"/>
    <property type="molecule type" value="Genomic_DNA"/>
</dbReference>
<dbReference type="Proteomes" id="UP000818323">
    <property type="component" value="Unassembled WGS sequence"/>
</dbReference>
<keyword evidence="2" id="KW-1185">Reference proteome</keyword>
<proteinExistence type="predicted"/>
<evidence type="ECO:0000313" key="2">
    <source>
        <dbReference type="Proteomes" id="UP000818323"/>
    </source>
</evidence>
<protein>
    <recommendedName>
        <fullName evidence="3">GNAT family N-acetyltransferase</fullName>
    </recommendedName>
</protein>
<gene>
    <name evidence="1" type="ORF">GR303_23535</name>
</gene>
<comment type="caution">
    <text evidence="1">The sequence shown here is derived from an EMBL/GenBank/DDBJ whole genome shotgun (WGS) entry which is preliminary data.</text>
</comment>
<organism evidence="1 2">
    <name type="scientific">Microvirga arsenatis</name>
    <dbReference type="NCBI Taxonomy" id="2692265"/>
    <lineage>
        <taxon>Bacteria</taxon>
        <taxon>Pseudomonadati</taxon>
        <taxon>Pseudomonadota</taxon>
        <taxon>Alphaproteobacteria</taxon>
        <taxon>Hyphomicrobiales</taxon>
        <taxon>Methylobacteriaceae</taxon>
        <taxon>Microvirga</taxon>
    </lineage>
</organism>
<sequence length="161" mass="17490">MNLKNLDAVSSNKIIARQHKDPNAAIGLAAAYVAARPPFGTFRADRLMSTIVGQVQRRHYAFAIQEGRVVGYGGWALCTRDVAEAWLAGRQVLASEVCRDGDVVIPVIISTSEPAALRCLTMHVCALYPGRPYMGRRILPSGSRVCRGRIKGIAQGELNTK</sequence>
<dbReference type="RefSeq" id="WP_161726803.1">
    <property type="nucleotide sequence ID" value="NZ_JAAAXI010000046.1"/>
</dbReference>
<name>A0ABW9Z497_9HYPH</name>